<evidence type="ECO:0000313" key="1">
    <source>
        <dbReference type="EMBL" id="RNA28755.1"/>
    </source>
</evidence>
<name>A0A3M7RZH9_BRAPC</name>
<protein>
    <submittedName>
        <fullName evidence="1">Uncharacterized protein</fullName>
    </submittedName>
</protein>
<gene>
    <name evidence="1" type="ORF">BpHYR1_036041</name>
</gene>
<dbReference type="AlphaFoldDB" id="A0A3M7RZH9"/>
<dbReference type="EMBL" id="REGN01002344">
    <property type="protein sequence ID" value="RNA28755.1"/>
    <property type="molecule type" value="Genomic_DNA"/>
</dbReference>
<accession>A0A3M7RZH9</accession>
<evidence type="ECO:0000313" key="2">
    <source>
        <dbReference type="Proteomes" id="UP000276133"/>
    </source>
</evidence>
<dbReference type="Proteomes" id="UP000276133">
    <property type="component" value="Unassembled WGS sequence"/>
</dbReference>
<keyword evidence="2" id="KW-1185">Reference proteome</keyword>
<organism evidence="1 2">
    <name type="scientific">Brachionus plicatilis</name>
    <name type="common">Marine rotifer</name>
    <name type="synonym">Brachionus muelleri</name>
    <dbReference type="NCBI Taxonomy" id="10195"/>
    <lineage>
        <taxon>Eukaryota</taxon>
        <taxon>Metazoa</taxon>
        <taxon>Spiralia</taxon>
        <taxon>Gnathifera</taxon>
        <taxon>Rotifera</taxon>
        <taxon>Eurotatoria</taxon>
        <taxon>Monogononta</taxon>
        <taxon>Pseudotrocha</taxon>
        <taxon>Ploima</taxon>
        <taxon>Brachionidae</taxon>
        <taxon>Brachionus</taxon>
    </lineage>
</organism>
<reference evidence="1 2" key="1">
    <citation type="journal article" date="2018" name="Sci. Rep.">
        <title>Genomic signatures of local adaptation to the degree of environmental predictability in rotifers.</title>
        <authorList>
            <person name="Franch-Gras L."/>
            <person name="Hahn C."/>
            <person name="Garcia-Roger E.M."/>
            <person name="Carmona M.J."/>
            <person name="Serra M."/>
            <person name="Gomez A."/>
        </authorList>
    </citation>
    <scope>NUCLEOTIDE SEQUENCE [LARGE SCALE GENOMIC DNA]</scope>
    <source>
        <strain evidence="1">HYR1</strain>
    </source>
</reference>
<comment type="caution">
    <text evidence="1">The sequence shown here is derived from an EMBL/GenBank/DDBJ whole genome shotgun (WGS) entry which is preliminary data.</text>
</comment>
<proteinExistence type="predicted"/>
<sequence>MTKNNYLTIIYYYSTGYHLSNEINIPFLRFLEWSYRRFDKKKICIILFCFNYIKLKRRTCSIMYGSRIIVKPLCLNFMASFLQKCLLFPNVNKAFFN</sequence>